<dbReference type="AlphaFoldDB" id="A0A8T2RVW9"/>
<dbReference type="EMBL" id="CM035429">
    <property type="protein sequence ID" value="KAH7300522.1"/>
    <property type="molecule type" value="Genomic_DNA"/>
</dbReference>
<keyword evidence="1" id="KW-0812">Transmembrane</keyword>
<sequence length="155" mass="17181">MSNDHFRHQNVDGINALNVHAEEASDTYIRISSTFSIKRKYVIKASEIIPFLAGTLLPMVPSLKAKRHVRCAIAFLILTSIMLSVTFLFTSSVRSHKTTGSARNDHNGSEAQTSSFELHFLHLSKPLATSHFWKPVEIVVSIGTDGMDAQESVNL</sequence>
<protein>
    <recommendedName>
        <fullName evidence="4">Transmembrane protein</fullName>
    </recommendedName>
</protein>
<comment type="caution">
    <text evidence="2">The sequence shown here is derived from an EMBL/GenBank/DDBJ whole genome shotgun (WGS) entry which is preliminary data.</text>
</comment>
<evidence type="ECO:0000313" key="3">
    <source>
        <dbReference type="Proteomes" id="UP000825935"/>
    </source>
</evidence>
<proteinExistence type="predicted"/>
<organism evidence="2 3">
    <name type="scientific">Ceratopteris richardii</name>
    <name type="common">Triangle waterfern</name>
    <dbReference type="NCBI Taxonomy" id="49495"/>
    <lineage>
        <taxon>Eukaryota</taxon>
        <taxon>Viridiplantae</taxon>
        <taxon>Streptophyta</taxon>
        <taxon>Embryophyta</taxon>
        <taxon>Tracheophyta</taxon>
        <taxon>Polypodiopsida</taxon>
        <taxon>Polypodiidae</taxon>
        <taxon>Polypodiales</taxon>
        <taxon>Pteridineae</taxon>
        <taxon>Pteridaceae</taxon>
        <taxon>Parkerioideae</taxon>
        <taxon>Ceratopteris</taxon>
    </lineage>
</organism>
<evidence type="ECO:0000313" key="2">
    <source>
        <dbReference type="EMBL" id="KAH7300522.1"/>
    </source>
</evidence>
<gene>
    <name evidence="2" type="ORF">KP509_24G066500</name>
</gene>
<evidence type="ECO:0008006" key="4">
    <source>
        <dbReference type="Google" id="ProtNLM"/>
    </source>
</evidence>
<name>A0A8T2RVW9_CERRI</name>
<dbReference type="Proteomes" id="UP000825935">
    <property type="component" value="Chromosome 24"/>
</dbReference>
<feature type="transmembrane region" description="Helical" evidence="1">
    <location>
        <begin position="72"/>
        <end position="93"/>
    </location>
</feature>
<keyword evidence="3" id="KW-1185">Reference proteome</keyword>
<keyword evidence="1" id="KW-1133">Transmembrane helix</keyword>
<evidence type="ECO:0000256" key="1">
    <source>
        <dbReference type="SAM" id="Phobius"/>
    </source>
</evidence>
<keyword evidence="1" id="KW-0472">Membrane</keyword>
<reference evidence="2" key="1">
    <citation type="submission" date="2021-08" db="EMBL/GenBank/DDBJ databases">
        <title>WGS assembly of Ceratopteris richardii.</title>
        <authorList>
            <person name="Marchant D.B."/>
            <person name="Chen G."/>
            <person name="Jenkins J."/>
            <person name="Shu S."/>
            <person name="Leebens-Mack J."/>
            <person name="Grimwood J."/>
            <person name="Schmutz J."/>
            <person name="Soltis P."/>
            <person name="Soltis D."/>
            <person name="Chen Z.-H."/>
        </authorList>
    </citation>
    <scope>NUCLEOTIDE SEQUENCE</scope>
    <source>
        <strain evidence="2">Whitten #5841</strain>
        <tissue evidence="2">Leaf</tissue>
    </source>
</reference>
<accession>A0A8T2RVW9</accession>